<keyword evidence="2" id="KW-0449">Lipoprotein</keyword>
<proteinExistence type="inferred from homology"/>
<keyword evidence="3" id="KW-1185">Reference proteome</keyword>
<reference evidence="2 3" key="1">
    <citation type="journal article" date="2022" name="Pathogens">
        <title>Staphylococcus ratti sp. nov. Isolated from a Lab Rat.</title>
        <authorList>
            <person name="Kovarovic V."/>
            <person name="Sedlacek I."/>
            <person name="Petras P."/>
            <person name="Kralova S."/>
            <person name="Maslanova I."/>
            <person name="Svec P."/>
            <person name="Neumann-Schaal M."/>
            <person name="Botka T."/>
            <person name="Gelbicova T."/>
            <person name="Stankova E."/>
            <person name="Doskar J."/>
            <person name="Pantucek R."/>
        </authorList>
    </citation>
    <scope>NUCLEOTIDE SEQUENCE [LARGE SCALE GENOMIC DNA]</scope>
    <source>
        <strain evidence="2 3">CCM 9025</strain>
    </source>
</reference>
<sequence length="250" mass="29368">MKVTKTAILILGVMISMTVLSSCGFNKREEVEAELQESLSVYPTKNLEDFYDKEGYRDANFSKEDKGVWTIYTALYKTNEHGRLNTEGVILHINRNSRTSEGDYFIKKGMKDVRQDVEKRYPITMKNNKLVLKDSNVDPRIKEKVEKFKFFVQFGNLKKWNQYEFKDFSYNPELPNYLLMYNLNQNDDNLKEIEKRYGLKVKKNPKLIFKGRGEVKSDVGGSNKITYELDDADESYFTSIVGYRPERYIK</sequence>
<comment type="similarity">
    <text evidence="1">Belongs to the staphylococcal tandem lipoprotein family.</text>
</comment>
<dbReference type="RefSeq" id="WP_229292767.1">
    <property type="nucleotide sequence ID" value="NZ_CP086654.1"/>
</dbReference>
<dbReference type="EMBL" id="CP086654">
    <property type="protein sequence ID" value="UEX90271.1"/>
    <property type="molecule type" value="Genomic_DNA"/>
</dbReference>
<dbReference type="Pfam" id="PF04507">
    <property type="entry name" value="DUF576"/>
    <property type="match status" value="1"/>
</dbReference>
<accession>A0ABY3PD61</accession>
<name>A0ABY3PD61_9STAP</name>
<evidence type="ECO:0000256" key="1">
    <source>
        <dbReference type="ARBA" id="ARBA00009715"/>
    </source>
</evidence>
<organism evidence="2 3">
    <name type="scientific">Staphylococcus ratti</name>
    <dbReference type="NCBI Taxonomy" id="2892440"/>
    <lineage>
        <taxon>Bacteria</taxon>
        <taxon>Bacillati</taxon>
        <taxon>Bacillota</taxon>
        <taxon>Bacilli</taxon>
        <taxon>Bacillales</taxon>
        <taxon>Staphylococcaceae</taxon>
        <taxon>Staphylococcus</taxon>
    </lineage>
</organism>
<evidence type="ECO:0000313" key="2">
    <source>
        <dbReference type="EMBL" id="UEX90271.1"/>
    </source>
</evidence>
<dbReference type="NCBIfam" id="TIGR01742">
    <property type="entry name" value="SA_tandem_lipo"/>
    <property type="match status" value="1"/>
</dbReference>
<gene>
    <name evidence="2" type="ORF">LN051_00945</name>
</gene>
<protein>
    <submittedName>
        <fullName evidence="2">Tandem-type lipoprotein</fullName>
    </submittedName>
</protein>
<dbReference type="PROSITE" id="PS51257">
    <property type="entry name" value="PROKAR_LIPOPROTEIN"/>
    <property type="match status" value="1"/>
</dbReference>
<dbReference type="Gene3D" id="2.50.20.40">
    <property type="match status" value="1"/>
</dbReference>
<dbReference type="Proteomes" id="UP001197626">
    <property type="component" value="Chromosome"/>
</dbReference>
<evidence type="ECO:0000313" key="3">
    <source>
        <dbReference type="Proteomes" id="UP001197626"/>
    </source>
</evidence>
<dbReference type="InterPro" id="IPR007595">
    <property type="entry name" value="Csa"/>
</dbReference>
<dbReference type="InterPro" id="IPR038641">
    <property type="entry name" value="Csa_sf"/>
</dbReference>